<evidence type="ECO:0000256" key="1">
    <source>
        <dbReference type="SAM" id="MobiDB-lite"/>
    </source>
</evidence>
<dbReference type="Gene3D" id="3.40.30.10">
    <property type="entry name" value="Glutaredoxin"/>
    <property type="match status" value="1"/>
</dbReference>
<organism evidence="4 5">
    <name type="scientific">Achromobacter pulmonis</name>
    <dbReference type="NCBI Taxonomy" id="1389932"/>
    <lineage>
        <taxon>Bacteria</taxon>
        <taxon>Pseudomonadati</taxon>
        <taxon>Pseudomonadota</taxon>
        <taxon>Betaproteobacteria</taxon>
        <taxon>Burkholderiales</taxon>
        <taxon>Alcaligenaceae</taxon>
        <taxon>Achromobacter</taxon>
    </lineage>
</organism>
<dbReference type="CDD" id="cd02972">
    <property type="entry name" value="DsbA_family"/>
    <property type="match status" value="1"/>
</dbReference>
<keyword evidence="5" id="KW-1185">Reference proteome</keyword>
<dbReference type="InterPro" id="IPR012336">
    <property type="entry name" value="Thioredoxin-like_fold"/>
</dbReference>
<protein>
    <submittedName>
        <fullName evidence="4">Disulfide bond formation protein DsbA</fullName>
    </submittedName>
</protein>
<keyword evidence="2" id="KW-0472">Membrane</keyword>
<dbReference type="Pfam" id="PF13462">
    <property type="entry name" value="Thioredoxin_4"/>
    <property type="match status" value="1"/>
</dbReference>
<dbReference type="AlphaFoldDB" id="A0A2N8K8L5"/>
<sequence>MRLAPRARPLRRYLLWLGLAFGALALLLGGWLISRTDTPRTADSPLARLAVPAGPPWDYGAANPRFTLVLYADLECPYCKAYVPQVMAWVDRHPETRLRWHHLPLPTHEPTATRLASLAECVGKSGGQGAFWQAVAWIYQHTRSDGLGLPDGTRYPGLTPALQACLDDEHATAVDQAQARDGARAGIAATPTVRVRDESTGQSLLLPGPVEDDALLSALDLLAAGAQPSAAAQPPELSAIPDGDMPR</sequence>
<dbReference type="EMBL" id="POQS01000018">
    <property type="protein sequence ID" value="PND29784.1"/>
    <property type="molecule type" value="Genomic_DNA"/>
</dbReference>
<accession>A0A2N8K8L5</accession>
<comment type="caution">
    <text evidence="4">The sequence shown here is derived from an EMBL/GenBank/DDBJ whole genome shotgun (WGS) entry which is preliminary data.</text>
</comment>
<evidence type="ECO:0000259" key="3">
    <source>
        <dbReference type="Pfam" id="PF13462"/>
    </source>
</evidence>
<keyword evidence="2" id="KW-1133">Transmembrane helix</keyword>
<keyword evidence="2" id="KW-0812">Transmembrane</keyword>
<feature type="domain" description="Thioredoxin-like fold" evidence="3">
    <location>
        <begin position="59"/>
        <end position="200"/>
    </location>
</feature>
<gene>
    <name evidence="4" type="ORF">C1I89_32895</name>
</gene>
<evidence type="ECO:0000313" key="5">
    <source>
        <dbReference type="Proteomes" id="UP000235994"/>
    </source>
</evidence>
<dbReference type="InterPro" id="IPR036249">
    <property type="entry name" value="Thioredoxin-like_sf"/>
</dbReference>
<proteinExistence type="predicted"/>
<dbReference type="RefSeq" id="WP_102776335.1">
    <property type="nucleotide sequence ID" value="NZ_POQS01000018.1"/>
</dbReference>
<feature type="transmembrane region" description="Helical" evidence="2">
    <location>
        <begin position="12"/>
        <end position="33"/>
    </location>
</feature>
<reference evidence="4 5" key="1">
    <citation type="submission" date="2018-01" db="EMBL/GenBank/DDBJ databases">
        <title>The draft genome of an aniline degradation strain ANB-1.</title>
        <authorList>
            <person name="Zhang L."/>
            <person name="Jiang J."/>
        </authorList>
    </citation>
    <scope>NUCLEOTIDE SEQUENCE [LARGE SCALE GENOMIC DNA]</scope>
    <source>
        <strain evidence="4 5">ANB-1</strain>
    </source>
</reference>
<evidence type="ECO:0000256" key="2">
    <source>
        <dbReference type="SAM" id="Phobius"/>
    </source>
</evidence>
<feature type="region of interest" description="Disordered" evidence="1">
    <location>
        <begin position="226"/>
        <end position="247"/>
    </location>
</feature>
<dbReference type="SUPFAM" id="SSF52833">
    <property type="entry name" value="Thioredoxin-like"/>
    <property type="match status" value="1"/>
</dbReference>
<evidence type="ECO:0000313" key="4">
    <source>
        <dbReference type="EMBL" id="PND29784.1"/>
    </source>
</evidence>
<feature type="compositionally biased region" description="Low complexity" evidence="1">
    <location>
        <begin position="226"/>
        <end position="239"/>
    </location>
</feature>
<dbReference type="Proteomes" id="UP000235994">
    <property type="component" value="Unassembled WGS sequence"/>
</dbReference>
<name>A0A2N8K8L5_9BURK</name>